<dbReference type="GO" id="GO:0003677">
    <property type="term" value="F:DNA binding"/>
    <property type="evidence" value="ECO:0007669"/>
    <property type="project" value="UniProtKB-KW"/>
</dbReference>
<dbReference type="PANTHER" id="PTHR43214">
    <property type="entry name" value="TWO-COMPONENT RESPONSE REGULATOR"/>
    <property type="match status" value="1"/>
</dbReference>
<organism evidence="6 7">
    <name type="scientific">Pseudoxanthomonas sacheonensis</name>
    <dbReference type="NCBI Taxonomy" id="443615"/>
    <lineage>
        <taxon>Bacteria</taxon>
        <taxon>Pseudomonadati</taxon>
        <taxon>Pseudomonadota</taxon>
        <taxon>Gammaproteobacteria</taxon>
        <taxon>Lysobacterales</taxon>
        <taxon>Lysobacteraceae</taxon>
        <taxon>Pseudoxanthomonas</taxon>
    </lineage>
</organism>
<dbReference type="SUPFAM" id="SSF52172">
    <property type="entry name" value="CheY-like"/>
    <property type="match status" value="1"/>
</dbReference>
<dbReference type="EMBL" id="JAVDTT010000002">
    <property type="protein sequence ID" value="MDR6841353.1"/>
    <property type="molecule type" value="Genomic_DNA"/>
</dbReference>
<dbReference type="SMART" id="SM00448">
    <property type="entry name" value="REC"/>
    <property type="match status" value="1"/>
</dbReference>
<evidence type="ECO:0000313" key="7">
    <source>
        <dbReference type="Proteomes" id="UP001254759"/>
    </source>
</evidence>
<dbReference type="SMART" id="SM00421">
    <property type="entry name" value="HTH_LUXR"/>
    <property type="match status" value="1"/>
</dbReference>
<dbReference type="PANTHER" id="PTHR43214:SF43">
    <property type="entry name" value="TWO-COMPONENT RESPONSE REGULATOR"/>
    <property type="match status" value="1"/>
</dbReference>
<evidence type="ECO:0000256" key="1">
    <source>
        <dbReference type="ARBA" id="ARBA00022553"/>
    </source>
</evidence>
<gene>
    <name evidence="6" type="ORF">J2W94_001638</name>
</gene>
<dbReference type="PROSITE" id="PS50110">
    <property type="entry name" value="RESPONSE_REGULATORY"/>
    <property type="match status" value="1"/>
</dbReference>
<dbReference type="InterPro" id="IPR058245">
    <property type="entry name" value="NreC/VraR/RcsB-like_REC"/>
</dbReference>
<evidence type="ECO:0000256" key="3">
    <source>
        <dbReference type="PROSITE-ProRule" id="PRU00169"/>
    </source>
</evidence>
<dbReference type="Gene3D" id="3.40.50.2300">
    <property type="match status" value="1"/>
</dbReference>
<keyword evidence="1 3" id="KW-0597">Phosphoprotein</keyword>
<sequence length="209" mass="22338">MNTIRILAVDDHPLLREGIAALIAGQPDMQLSAEASTGMEAIERFREFRPDITLLDIQMPGMGGIEALMAIRSDFPDAHVIILTTYGGDALAQRALKAGAHAYVLKGSVRKELLDTIRSVHLGHKHITADVASALAAHRGGESLSSREIDVLRLVAAGNSNHEIGLRLSVSKETAKAHVKHIMAKLGANDRTHAVTLALARGILPSVSE</sequence>
<feature type="modified residue" description="4-aspartylphosphate" evidence="3">
    <location>
        <position position="56"/>
    </location>
</feature>
<evidence type="ECO:0000259" key="4">
    <source>
        <dbReference type="PROSITE" id="PS50043"/>
    </source>
</evidence>
<name>A0ABU1RRE4_9GAMM</name>
<dbReference type="Pfam" id="PF00072">
    <property type="entry name" value="Response_reg"/>
    <property type="match status" value="1"/>
</dbReference>
<evidence type="ECO:0000256" key="2">
    <source>
        <dbReference type="ARBA" id="ARBA00023125"/>
    </source>
</evidence>
<dbReference type="InterPro" id="IPR001789">
    <property type="entry name" value="Sig_transdc_resp-reg_receiver"/>
</dbReference>
<feature type="domain" description="HTH luxR-type" evidence="4">
    <location>
        <begin position="137"/>
        <end position="202"/>
    </location>
</feature>
<dbReference type="Proteomes" id="UP001254759">
    <property type="component" value="Unassembled WGS sequence"/>
</dbReference>
<dbReference type="Pfam" id="PF00196">
    <property type="entry name" value="GerE"/>
    <property type="match status" value="1"/>
</dbReference>
<dbReference type="InterPro" id="IPR016032">
    <property type="entry name" value="Sig_transdc_resp-reg_C-effctor"/>
</dbReference>
<protein>
    <submittedName>
        <fullName evidence="6">DNA-binding NarL/FixJ family response regulator</fullName>
    </submittedName>
</protein>
<dbReference type="PRINTS" id="PR00038">
    <property type="entry name" value="HTHLUXR"/>
</dbReference>
<accession>A0ABU1RRE4</accession>
<keyword evidence="7" id="KW-1185">Reference proteome</keyword>
<keyword evidence="2 6" id="KW-0238">DNA-binding</keyword>
<evidence type="ECO:0000259" key="5">
    <source>
        <dbReference type="PROSITE" id="PS50110"/>
    </source>
</evidence>
<dbReference type="CDD" id="cd06170">
    <property type="entry name" value="LuxR_C_like"/>
    <property type="match status" value="1"/>
</dbReference>
<dbReference type="RefSeq" id="WP_310092035.1">
    <property type="nucleotide sequence ID" value="NZ_JAVDTT010000002.1"/>
</dbReference>
<comment type="caution">
    <text evidence="6">The sequence shown here is derived from an EMBL/GenBank/DDBJ whole genome shotgun (WGS) entry which is preliminary data.</text>
</comment>
<dbReference type="InterPro" id="IPR000792">
    <property type="entry name" value="Tscrpt_reg_LuxR_C"/>
</dbReference>
<feature type="domain" description="Response regulatory" evidence="5">
    <location>
        <begin position="5"/>
        <end position="121"/>
    </location>
</feature>
<proteinExistence type="predicted"/>
<dbReference type="InterPro" id="IPR011006">
    <property type="entry name" value="CheY-like_superfamily"/>
</dbReference>
<dbReference type="PROSITE" id="PS50043">
    <property type="entry name" value="HTH_LUXR_2"/>
    <property type="match status" value="1"/>
</dbReference>
<dbReference type="InterPro" id="IPR039420">
    <property type="entry name" value="WalR-like"/>
</dbReference>
<dbReference type="SUPFAM" id="SSF46894">
    <property type="entry name" value="C-terminal effector domain of the bipartite response regulators"/>
    <property type="match status" value="1"/>
</dbReference>
<dbReference type="CDD" id="cd17535">
    <property type="entry name" value="REC_NarL-like"/>
    <property type="match status" value="1"/>
</dbReference>
<reference evidence="6 7" key="1">
    <citation type="submission" date="2023-07" db="EMBL/GenBank/DDBJ databases">
        <title>Sorghum-associated microbial communities from plants grown in Nebraska, USA.</title>
        <authorList>
            <person name="Schachtman D."/>
        </authorList>
    </citation>
    <scope>NUCLEOTIDE SEQUENCE [LARGE SCALE GENOMIC DNA]</scope>
    <source>
        <strain evidence="6 7">BE107</strain>
    </source>
</reference>
<evidence type="ECO:0000313" key="6">
    <source>
        <dbReference type="EMBL" id="MDR6841353.1"/>
    </source>
</evidence>